<name>A0A6N4XBH4_9FLAO</name>
<dbReference type="InterPro" id="IPR003680">
    <property type="entry name" value="Flavodoxin_fold"/>
</dbReference>
<sequence length="234" mass="27213">MIQMYKLYYFYYTKIQHNFVSYNVNNHKTMKKVLIINGGQSFGHSGGRYNQTIAENTLEALKTLGNFDIKITHVSENYDKNEEVQKFVWADYIIYHTPIWWFQLPNGFKKYIDEVFTAGHAKGIYSSDGRSSENPKINYGTGGMLGGRKYMVTTSWNAPSTAFTIPGEFFNETSVDNGVLFGFHKMNAFVSLEKMESFHFHDVEKNANVDRDMKLYKQHLKNIFEKELKPQLTE</sequence>
<evidence type="ECO:0000256" key="2">
    <source>
        <dbReference type="ARBA" id="ARBA00022630"/>
    </source>
</evidence>
<evidence type="ECO:0000313" key="7">
    <source>
        <dbReference type="Proteomes" id="UP000445144"/>
    </source>
</evidence>
<evidence type="ECO:0000259" key="5">
    <source>
        <dbReference type="Pfam" id="PF02525"/>
    </source>
</evidence>
<keyword evidence="2" id="KW-0285">Flavoprotein</keyword>
<keyword evidence="3" id="KW-0274">FAD</keyword>
<comment type="similarity">
    <text evidence="4">Belongs to the oxidoreductase MdaB family.</text>
</comment>
<proteinExistence type="inferred from homology"/>
<feature type="domain" description="Flavodoxin-like fold" evidence="5">
    <location>
        <begin position="31"/>
        <end position="220"/>
    </location>
</feature>
<accession>A0A6N4XBH4</accession>
<evidence type="ECO:0000256" key="4">
    <source>
        <dbReference type="ARBA" id="ARBA00037981"/>
    </source>
</evidence>
<organism evidence="6 7">
    <name type="scientific">Chryseobacterium potabilaquae</name>
    <dbReference type="NCBI Taxonomy" id="2675057"/>
    <lineage>
        <taxon>Bacteria</taxon>
        <taxon>Pseudomonadati</taxon>
        <taxon>Bacteroidota</taxon>
        <taxon>Flavobacteriia</taxon>
        <taxon>Flavobacteriales</taxon>
        <taxon>Weeksellaceae</taxon>
        <taxon>Chryseobacterium group</taxon>
        <taxon>Chryseobacterium</taxon>
    </lineage>
</organism>
<reference evidence="6 7" key="1">
    <citation type="submission" date="2020-01" db="EMBL/GenBank/DDBJ databases">
        <authorList>
            <person name="Rodrigo-Torres L."/>
            <person name="Arahal R. D."/>
            <person name="Lucena T."/>
        </authorList>
    </citation>
    <scope>NUCLEOTIDE SEQUENCE [LARGE SCALE GENOMIC DNA]</scope>
    <source>
        <strain evidence="6 7">CECT 9293</strain>
    </source>
</reference>
<dbReference type="SUPFAM" id="SSF52218">
    <property type="entry name" value="Flavoproteins"/>
    <property type="match status" value="1"/>
</dbReference>
<dbReference type="Pfam" id="PF02525">
    <property type="entry name" value="Flavodoxin_2"/>
    <property type="match status" value="1"/>
</dbReference>
<dbReference type="EMBL" id="CACVBR010000039">
    <property type="protein sequence ID" value="CAA7197094.1"/>
    <property type="molecule type" value="Genomic_DNA"/>
</dbReference>
<evidence type="ECO:0000313" key="6">
    <source>
        <dbReference type="EMBL" id="CAA7197094.1"/>
    </source>
</evidence>
<dbReference type="InterPro" id="IPR052397">
    <property type="entry name" value="NADPH-QR_MdaB"/>
</dbReference>
<evidence type="ECO:0000256" key="1">
    <source>
        <dbReference type="ARBA" id="ARBA00001974"/>
    </source>
</evidence>
<dbReference type="PANTHER" id="PTHR46305:SF3">
    <property type="entry name" value="NADPH:QUINONE OXIDOREDUCTASE MDAB"/>
    <property type="match status" value="1"/>
</dbReference>
<comment type="cofactor">
    <cofactor evidence="1">
        <name>FAD</name>
        <dbReference type="ChEBI" id="CHEBI:57692"/>
    </cofactor>
</comment>
<dbReference type="PANTHER" id="PTHR46305">
    <property type="match status" value="1"/>
</dbReference>
<dbReference type="Gene3D" id="3.40.50.360">
    <property type="match status" value="1"/>
</dbReference>
<gene>
    <name evidence="6" type="primary">mdaB</name>
    <name evidence="6" type="ORF">CHRY9293_03151</name>
</gene>
<dbReference type="AlphaFoldDB" id="A0A6N4XBH4"/>
<evidence type="ECO:0000256" key="3">
    <source>
        <dbReference type="ARBA" id="ARBA00022827"/>
    </source>
</evidence>
<protein>
    <submittedName>
        <fullName evidence="6">Modulator of drug activity B</fullName>
    </submittedName>
</protein>
<dbReference type="Proteomes" id="UP000445144">
    <property type="component" value="Unassembled WGS sequence"/>
</dbReference>
<keyword evidence="7" id="KW-1185">Reference proteome</keyword>
<dbReference type="InterPro" id="IPR029039">
    <property type="entry name" value="Flavoprotein-like_sf"/>
</dbReference>